<dbReference type="PANTHER" id="PTHR30290">
    <property type="entry name" value="PERIPLASMIC BINDING COMPONENT OF ABC TRANSPORTER"/>
    <property type="match status" value="1"/>
</dbReference>
<evidence type="ECO:0000259" key="5">
    <source>
        <dbReference type="Pfam" id="PF00496"/>
    </source>
</evidence>
<organism evidence="6 7">
    <name type="scientific">Photobacterium swingsii</name>
    <dbReference type="NCBI Taxonomy" id="680026"/>
    <lineage>
        <taxon>Bacteria</taxon>
        <taxon>Pseudomonadati</taxon>
        <taxon>Pseudomonadota</taxon>
        <taxon>Gammaproteobacteria</taxon>
        <taxon>Vibrionales</taxon>
        <taxon>Vibrionaceae</taxon>
        <taxon>Photobacterium</taxon>
    </lineage>
</organism>
<sequence>MKCLTLSVAMAATAFHFTVQAAQLPDNLTWISNSNEPLFASEEAQFGGKFRTYIQSFPQTFRVIGPDSNGAFRSWLVDNRPASVTRHPVTNKWIPEITDEWAYGDDNKTVYFKINPKATWSDGEAITADDFVFVLTLMRSKDIIDPWYNQHYTEQIKEVVKYDDHTFAVVSTKPRNREDLMIYSNFQPRPAHFYQPKDDKNNDGIDDNFVRRYNFKAEPSAGPYYLDKVKKGKSLTFKHIGQDWWGYSNRYFKNRYNVEKISIKVIRDNDIAKKHFEKGNIDTFALLIPSLWHEKSNTKPYQQGYIHKFWGYNQVPEGAGGIWINTAKDKLDNPVIREGLAHAIDFDGMISKLLRNDYTRLPNGVGVGHGDYTNNTITAPTFAPELAAQKFAEAGFDKVGGDGIRINSKGERLTFAVTYGYAQHTPRIAYLKEQAKEAGLELTLNLVDGSSAFKYVLEKKHQLSFHRMGTSEIPAYWEYFHSDNANKIQNNNFTNFSSPELDTLIMSYRSEFDLEKKKAVSRQIQQLVSEANVIIPGYMVPYTREGYWRWLKYPKPAMTKLTKFLFTTGTFRDYGTFWIDPVEYKNTKAAVKKGEAFEPMTVVDETYKRLAPEKE</sequence>
<feature type="domain" description="Solute-binding protein family 5" evidence="5">
    <location>
        <begin position="93"/>
        <end position="477"/>
    </location>
</feature>
<evidence type="ECO:0000256" key="1">
    <source>
        <dbReference type="ARBA" id="ARBA00005695"/>
    </source>
</evidence>
<dbReference type="GO" id="GO:0043190">
    <property type="term" value="C:ATP-binding cassette (ABC) transporter complex"/>
    <property type="evidence" value="ECO:0007669"/>
    <property type="project" value="InterPro"/>
</dbReference>
<dbReference type="PIRSF" id="PIRSF002741">
    <property type="entry name" value="MppA"/>
    <property type="match status" value="1"/>
</dbReference>
<dbReference type="EMBL" id="PYLZ01000016">
    <property type="protein sequence ID" value="PSW20978.1"/>
    <property type="molecule type" value="Genomic_DNA"/>
</dbReference>
<dbReference type="SUPFAM" id="SSF53850">
    <property type="entry name" value="Periplasmic binding protein-like II"/>
    <property type="match status" value="1"/>
</dbReference>
<dbReference type="GO" id="GO:0015833">
    <property type="term" value="P:peptide transport"/>
    <property type="evidence" value="ECO:0007669"/>
    <property type="project" value="TreeGrafter"/>
</dbReference>
<evidence type="ECO:0000313" key="6">
    <source>
        <dbReference type="EMBL" id="PSW20978.1"/>
    </source>
</evidence>
<dbReference type="OrthoDB" id="9801912at2"/>
<evidence type="ECO:0000256" key="3">
    <source>
        <dbReference type="ARBA" id="ARBA00022729"/>
    </source>
</evidence>
<comment type="similarity">
    <text evidence="1">Belongs to the bacterial solute-binding protein 5 family.</text>
</comment>
<dbReference type="AlphaFoldDB" id="A0A2T3NXQ3"/>
<evidence type="ECO:0000256" key="2">
    <source>
        <dbReference type="ARBA" id="ARBA00022448"/>
    </source>
</evidence>
<gene>
    <name evidence="6" type="ORF">C9I94_22175</name>
</gene>
<dbReference type="GO" id="GO:1904680">
    <property type="term" value="F:peptide transmembrane transporter activity"/>
    <property type="evidence" value="ECO:0007669"/>
    <property type="project" value="TreeGrafter"/>
</dbReference>
<feature type="chain" id="PRO_5015673162" evidence="4">
    <location>
        <begin position="22"/>
        <end position="615"/>
    </location>
</feature>
<keyword evidence="7" id="KW-1185">Reference proteome</keyword>
<dbReference type="Pfam" id="PF00496">
    <property type="entry name" value="SBP_bac_5"/>
    <property type="match status" value="1"/>
</dbReference>
<name>A0A2T3NXQ3_9GAMM</name>
<reference evidence="6 7" key="1">
    <citation type="submission" date="2018-01" db="EMBL/GenBank/DDBJ databases">
        <title>Whole genome sequencing of Histamine producing bacteria.</title>
        <authorList>
            <person name="Butler K."/>
        </authorList>
    </citation>
    <scope>NUCLEOTIDE SEQUENCE [LARGE SCALE GENOMIC DNA]</scope>
    <source>
        <strain evidence="6 7">DSM 24669</strain>
    </source>
</reference>
<dbReference type="PANTHER" id="PTHR30290:SF9">
    <property type="entry name" value="OLIGOPEPTIDE-BINDING PROTEIN APPA"/>
    <property type="match status" value="1"/>
</dbReference>
<dbReference type="InterPro" id="IPR000914">
    <property type="entry name" value="SBP_5_dom"/>
</dbReference>
<dbReference type="InterPro" id="IPR030678">
    <property type="entry name" value="Peptide/Ni-bd"/>
</dbReference>
<dbReference type="Proteomes" id="UP000240481">
    <property type="component" value="Unassembled WGS sequence"/>
</dbReference>
<dbReference type="GO" id="GO:0030288">
    <property type="term" value="C:outer membrane-bounded periplasmic space"/>
    <property type="evidence" value="ECO:0007669"/>
    <property type="project" value="UniProtKB-ARBA"/>
</dbReference>
<protein>
    <submittedName>
        <fullName evidence="6">ABC transporter substrate-binding protein</fullName>
    </submittedName>
</protein>
<keyword evidence="3 4" id="KW-0732">Signal</keyword>
<dbReference type="Gene3D" id="3.10.105.10">
    <property type="entry name" value="Dipeptide-binding Protein, Domain 3"/>
    <property type="match status" value="1"/>
</dbReference>
<dbReference type="Gene3D" id="3.40.190.10">
    <property type="entry name" value="Periplasmic binding protein-like II"/>
    <property type="match status" value="1"/>
</dbReference>
<keyword evidence="2" id="KW-0813">Transport</keyword>
<evidence type="ECO:0000313" key="7">
    <source>
        <dbReference type="Proteomes" id="UP000240481"/>
    </source>
</evidence>
<evidence type="ECO:0000256" key="4">
    <source>
        <dbReference type="SAM" id="SignalP"/>
    </source>
</evidence>
<feature type="signal peptide" evidence="4">
    <location>
        <begin position="1"/>
        <end position="21"/>
    </location>
</feature>
<accession>A0A2T3NXQ3</accession>
<comment type="caution">
    <text evidence="6">The sequence shown here is derived from an EMBL/GenBank/DDBJ whole genome shotgun (WGS) entry which is preliminary data.</text>
</comment>
<proteinExistence type="inferred from homology"/>
<dbReference type="RefSeq" id="WP_107303091.1">
    <property type="nucleotide sequence ID" value="NZ_AP024852.1"/>
</dbReference>
<dbReference type="CDD" id="cd08497">
    <property type="entry name" value="MbnE-like"/>
    <property type="match status" value="1"/>
</dbReference>
<dbReference type="InterPro" id="IPR039424">
    <property type="entry name" value="SBP_5"/>
</dbReference>